<reference evidence="12 13" key="1">
    <citation type="submission" date="2016-07" db="EMBL/GenBank/DDBJ databases">
        <title>Pervasive Adenine N6-methylation of Active Genes in Fungi.</title>
        <authorList>
            <consortium name="DOE Joint Genome Institute"/>
            <person name="Mondo S.J."/>
            <person name="Dannebaum R.O."/>
            <person name="Kuo R.C."/>
            <person name="Labutti K."/>
            <person name="Haridas S."/>
            <person name="Kuo A."/>
            <person name="Salamov A."/>
            <person name="Ahrendt S.R."/>
            <person name="Lipzen A."/>
            <person name="Sullivan W."/>
            <person name="Andreopoulos W.B."/>
            <person name="Clum A."/>
            <person name="Lindquist E."/>
            <person name="Daum C."/>
            <person name="Ramamoorthy G.K."/>
            <person name="Gryganskyi A."/>
            <person name="Culley D."/>
            <person name="Magnuson J.K."/>
            <person name="James T.Y."/>
            <person name="O'Malley M.A."/>
            <person name="Stajich J.E."/>
            <person name="Spatafora J.W."/>
            <person name="Visel A."/>
            <person name="Grigoriev I.V."/>
        </authorList>
    </citation>
    <scope>NUCLEOTIDE SEQUENCE [LARGE SCALE GENOMIC DNA]</scope>
    <source>
        <strain evidence="12 13">PL171</strain>
    </source>
</reference>
<dbReference type="InterPro" id="IPR032501">
    <property type="entry name" value="Prot_ATP_ID_OB_2nd"/>
</dbReference>
<keyword evidence="12" id="KW-0645">Protease</keyword>
<evidence type="ECO:0000256" key="3">
    <source>
        <dbReference type="ARBA" id="ARBA00006914"/>
    </source>
</evidence>
<dbReference type="FunFam" id="1.10.8.60:FF:000008">
    <property type="entry name" value="26S protease regulatory subunit 10B"/>
    <property type="match status" value="1"/>
</dbReference>
<dbReference type="Gene3D" id="1.10.8.60">
    <property type="match status" value="1"/>
</dbReference>
<organism evidence="12 13">
    <name type="scientific">Catenaria anguillulae PL171</name>
    <dbReference type="NCBI Taxonomy" id="765915"/>
    <lineage>
        <taxon>Eukaryota</taxon>
        <taxon>Fungi</taxon>
        <taxon>Fungi incertae sedis</taxon>
        <taxon>Blastocladiomycota</taxon>
        <taxon>Blastocladiomycetes</taxon>
        <taxon>Blastocladiales</taxon>
        <taxon>Catenariaceae</taxon>
        <taxon>Catenaria</taxon>
    </lineage>
</organism>
<dbReference type="GO" id="GO:0008540">
    <property type="term" value="C:proteasome regulatory particle, base subcomplex"/>
    <property type="evidence" value="ECO:0007669"/>
    <property type="project" value="UniProtKB-ARBA"/>
</dbReference>
<sequence>MSSHATQDERRTKALNDYRKRLLDHRTIEAKLKDLRMGLRDLEATYNKTEDDIKALQTVGQIIGEVLKQLDEEKFIVKASSGPRYVVGCRAKVDKAKLKQGARVALDMTTLTIMRILPREVDPLVYNMSTEDPGQVSFAGIGGLSDQIRELREVIELPLINPELFLRVGIKPPKGVLLYGPPGTGKTLLARAVASTLETSFLKVVSSAIVDKYIGESARVIREMFGYAKEHEPCIIFMDEIDAIGGRRFSEGTSADREIQRTLMELLNQMDGFDYLGKTKIIMATNRPDTLDPALLRPGRLDRKIEIPLPNEVGRLEVLKIHAAKINKHSEIDYEAVVKLSDGFNGADLRNVCTEAGMFAIRDERDYVVQDDFMKAVRKVSDAKKLETKLDYDKV</sequence>
<comment type="subcellular location">
    <subcellularLocation>
        <location evidence="2">Cytoplasm</location>
    </subcellularLocation>
    <subcellularLocation>
        <location evidence="1">Nucleus</location>
    </subcellularLocation>
</comment>
<evidence type="ECO:0000313" key="13">
    <source>
        <dbReference type="Proteomes" id="UP000193411"/>
    </source>
</evidence>
<evidence type="ECO:0000313" key="12">
    <source>
        <dbReference type="EMBL" id="ORZ39389.1"/>
    </source>
</evidence>
<keyword evidence="7" id="KW-0647">Proteasome</keyword>
<evidence type="ECO:0000256" key="1">
    <source>
        <dbReference type="ARBA" id="ARBA00004123"/>
    </source>
</evidence>
<evidence type="ECO:0000256" key="9">
    <source>
        <dbReference type="RuleBase" id="RU003651"/>
    </source>
</evidence>
<dbReference type="PANTHER" id="PTHR23073">
    <property type="entry name" value="26S PROTEASOME REGULATORY SUBUNIT"/>
    <property type="match status" value="1"/>
</dbReference>
<dbReference type="Pfam" id="PF16450">
    <property type="entry name" value="Prot_ATP_ID_OB_C"/>
    <property type="match status" value="1"/>
</dbReference>
<evidence type="ECO:0000256" key="5">
    <source>
        <dbReference type="ARBA" id="ARBA00022741"/>
    </source>
</evidence>
<evidence type="ECO:0000256" key="6">
    <source>
        <dbReference type="ARBA" id="ARBA00022840"/>
    </source>
</evidence>
<feature type="coiled-coil region" evidence="10">
    <location>
        <begin position="25"/>
        <end position="59"/>
    </location>
</feature>
<feature type="domain" description="AAA+ ATPase" evidence="11">
    <location>
        <begin position="172"/>
        <end position="311"/>
    </location>
</feature>
<dbReference type="SUPFAM" id="SSF52540">
    <property type="entry name" value="P-loop containing nucleoside triphosphate hydrolases"/>
    <property type="match status" value="1"/>
</dbReference>
<dbReference type="GO" id="GO:0005737">
    <property type="term" value="C:cytoplasm"/>
    <property type="evidence" value="ECO:0007669"/>
    <property type="project" value="UniProtKB-SubCell"/>
</dbReference>
<dbReference type="InterPro" id="IPR003593">
    <property type="entry name" value="AAA+_ATPase"/>
</dbReference>
<name>A0A1Y2HY08_9FUNG</name>
<dbReference type="FunFam" id="3.40.50.300:FF:000034">
    <property type="entry name" value="26S protease regulatory subunit 10B"/>
    <property type="match status" value="1"/>
</dbReference>
<keyword evidence="13" id="KW-1185">Reference proteome</keyword>
<keyword evidence="12" id="KW-0378">Hydrolase</keyword>
<gene>
    <name evidence="12" type="ORF">BCR44DRAFT_127131</name>
</gene>
<accession>A0A1Y2HY08</accession>
<dbReference type="InterPro" id="IPR012340">
    <property type="entry name" value="NA-bd_OB-fold"/>
</dbReference>
<dbReference type="Pfam" id="PF00004">
    <property type="entry name" value="AAA"/>
    <property type="match status" value="1"/>
</dbReference>
<dbReference type="EMBL" id="MCFL01000005">
    <property type="protein sequence ID" value="ORZ39389.1"/>
    <property type="molecule type" value="Genomic_DNA"/>
</dbReference>
<dbReference type="GO" id="GO:0016887">
    <property type="term" value="F:ATP hydrolysis activity"/>
    <property type="evidence" value="ECO:0007669"/>
    <property type="project" value="InterPro"/>
</dbReference>
<keyword evidence="5 9" id="KW-0547">Nucleotide-binding</keyword>
<dbReference type="InterPro" id="IPR003959">
    <property type="entry name" value="ATPase_AAA_core"/>
</dbReference>
<dbReference type="Proteomes" id="UP000193411">
    <property type="component" value="Unassembled WGS sequence"/>
</dbReference>
<keyword evidence="8" id="KW-0539">Nucleus</keyword>
<dbReference type="InterPro" id="IPR050221">
    <property type="entry name" value="26S_Proteasome_ATPase"/>
</dbReference>
<evidence type="ECO:0000256" key="7">
    <source>
        <dbReference type="ARBA" id="ARBA00022942"/>
    </source>
</evidence>
<keyword evidence="10" id="KW-0175">Coiled coil</keyword>
<proteinExistence type="inferred from homology"/>
<dbReference type="SMART" id="SM00382">
    <property type="entry name" value="AAA"/>
    <property type="match status" value="1"/>
</dbReference>
<evidence type="ECO:0000256" key="10">
    <source>
        <dbReference type="SAM" id="Coils"/>
    </source>
</evidence>
<dbReference type="AlphaFoldDB" id="A0A1Y2HY08"/>
<dbReference type="GO" id="GO:0006508">
    <property type="term" value="P:proteolysis"/>
    <property type="evidence" value="ECO:0007669"/>
    <property type="project" value="UniProtKB-KW"/>
</dbReference>
<evidence type="ECO:0000256" key="4">
    <source>
        <dbReference type="ARBA" id="ARBA00022490"/>
    </source>
</evidence>
<dbReference type="GO" id="GO:0005524">
    <property type="term" value="F:ATP binding"/>
    <property type="evidence" value="ECO:0007669"/>
    <property type="project" value="UniProtKB-KW"/>
</dbReference>
<dbReference type="FunFam" id="2.40.50.140:FF:000027">
    <property type="entry name" value="26S protease regulatory subunit 10B"/>
    <property type="match status" value="1"/>
</dbReference>
<dbReference type="GO" id="GO:0005634">
    <property type="term" value="C:nucleus"/>
    <property type="evidence" value="ECO:0007669"/>
    <property type="project" value="UniProtKB-SubCell"/>
</dbReference>
<protein>
    <submittedName>
        <fullName evidence="12">26S protease regulatory subunit 10B</fullName>
    </submittedName>
</protein>
<dbReference type="STRING" id="765915.A0A1Y2HY08"/>
<dbReference type="Pfam" id="PF17862">
    <property type="entry name" value="AAA_lid_3"/>
    <property type="match status" value="1"/>
</dbReference>
<comment type="similarity">
    <text evidence="3 9">Belongs to the AAA ATPase family.</text>
</comment>
<evidence type="ECO:0000259" key="11">
    <source>
        <dbReference type="SMART" id="SM00382"/>
    </source>
</evidence>
<dbReference type="Gene3D" id="3.40.50.300">
    <property type="entry name" value="P-loop containing nucleotide triphosphate hydrolases"/>
    <property type="match status" value="1"/>
</dbReference>
<comment type="caution">
    <text evidence="12">The sequence shown here is derived from an EMBL/GenBank/DDBJ whole genome shotgun (WGS) entry which is preliminary data.</text>
</comment>
<dbReference type="InterPro" id="IPR027417">
    <property type="entry name" value="P-loop_NTPase"/>
</dbReference>
<dbReference type="InterPro" id="IPR041569">
    <property type="entry name" value="AAA_lid_3"/>
</dbReference>
<keyword evidence="4" id="KW-0963">Cytoplasm</keyword>
<dbReference type="Gene3D" id="2.40.50.140">
    <property type="entry name" value="Nucleic acid-binding proteins"/>
    <property type="match status" value="1"/>
</dbReference>
<dbReference type="GO" id="GO:0008233">
    <property type="term" value="F:peptidase activity"/>
    <property type="evidence" value="ECO:0007669"/>
    <property type="project" value="UniProtKB-KW"/>
</dbReference>
<evidence type="ECO:0000256" key="2">
    <source>
        <dbReference type="ARBA" id="ARBA00004496"/>
    </source>
</evidence>
<dbReference type="PROSITE" id="PS00674">
    <property type="entry name" value="AAA"/>
    <property type="match status" value="1"/>
</dbReference>
<dbReference type="InterPro" id="IPR003960">
    <property type="entry name" value="ATPase_AAA_CS"/>
</dbReference>
<evidence type="ECO:0000256" key="8">
    <source>
        <dbReference type="ARBA" id="ARBA00023242"/>
    </source>
</evidence>
<dbReference type="OrthoDB" id="1664597at2759"/>
<keyword evidence="6 9" id="KW-0067">ATP-binding</keyword>